<dbReference type="PANTHER" id="PTHR30329:SF21">
    <property type="entry name" value="LIPOPROTEIN YIAD-RELATED"/>
    <property type="match status" value="1"/>
</dbReference>
<dbReference type="PANTHER" id="PTHR30329">
    <property type="entry name" value="STATOR ELEMENT OF FLAGELLAR MOTOR COMPLEX"/>
    <property type="match status" value="1"/>
</dbReference>
<dbReference type="Pfam" id="PF00691">
    <property type="entry name" value="OmpA"/>
    <property type="match status" value="1"/>
</dbReference>
<evidence type="ECO:0000256" key="1">
    <source>
        <dbReference type="PROSITE-ProRule" id="PRU00473"/>
    </source>
</evidence>
<keyword evidence="1" id="KW-0472">Membrane</keyword>
<evidence type="ECO:0000256" key="3">
    <source>
        <dbReference type="SAM" id="SignalP"/>
    </source>
</evidence>
<name>A0A9D2RKA8_9BACT</name>
<dbReference type="AlphaFoldDB" id="A0A9D2RKA8"/>
<accession>A0A9D2RKA8</accession>
<dbReference type="PROSITE" id="PS51123">
    <property type="entry name" value="OMPA_2"/>
    <property type="match status" value="1"/>
</dbReference>
<dbReference type="GO" id="GO:0016020">
    <property type="term" value="C:membrane"/>
    <property type="evidence" value="ECO:0007669"/>
    <property type="project" value="UniProtKB-UniRule"/>
</dbReference>
<proteinExistence type="predicted"/>
<organism evidence="5 6">
    <name type="scientific">Candidatus Alistipes avicola</name>
    <dbReference type="NCBI Taxonomy" id="2838432"/>
    <lineage>
        <taxon>Bacteria</taxon>
        <taxon>Pseudomonadati</taxon>
        <taxon>Bacteroidota</taxon>
        <taxon>Bacteroidia</taxon>
        <taxon>Bacteroidales</taxon>
        <taxon>Rikenellaceae</taxon>
        <taxon>Alistipes</taxon>
    </lineage>
</organism>
<evidence type="ECO:0000313" key="6">
    <source>
        <dbReference type="Proteomes" id="UP000824259"/>
    </source>
</evidence>
<comment type="caution">
    <text evidence="5">The sequence shown here is derived from an EMBL/GenBank/DDBJ whole genome shotgun (WGS) entry which is preliminary data.</text>
</comment>
<feature type="domain" description="OmpA-like" evidence="4">
    <location>
        <begin position="311"/>
        <end position="420"/>
    </location>
</feature>
<dbReference type="InterPro" id="IPR036737">
    <property type="entry name" value="OmpA-like_sf"/>
</dbReference>
<dbReference type="EMBL" id="DWYR01000019">
    <property type="protein sequence ID" value="HJA99244.1"/>
    <property type="molecule type" value="Genomic_DNA"/>
</dbReference>
<dbReference type="Gene3D" id="3.30.1330.60">
    <property type="entry name" value="OmpA-like domain"/>
    <property type="match status" value="1"/>
</dbReference>
<reference evidence="5" key="1">
    <citation type="journal article" date="2021" name="PeerJ">
        <title>Extensive microbial diversity within the chicken gut microbiome revealed by metagenomics and culture.</title>
        <authorList>
            <person name="Gilroy R."/>
            <person name="Ravi A."/>
            <person name="Getino M."/>
            <person name="Pursley I."/>
            <person name="Horton D.L."/>
            <person name="Alikhan N.F."/>
            <person name="Baker D."/>
            <person name="Gharbi K."/>
            <person name="Hall N."/>
            <person name="Watson M."/>
            <person name="Adriaenssens E.M."/>
            <person name="Foster-Nyarko E."/>
            <person name="Jarju S."/>
            <person name="Secka A."/>
            <person name="Antonio M."/>
            <person name="Oren A."/>
            <person name="Chaudhuri R.R."/>
            <person name="La Ragione R."/>
            <person name="Hildebrand F."/>
            <person name="Pallen M.J."/>
        </authorList>
    </citation>
    <scope>NUCLEOTIDE SEQUENCE</scope>
    <source>
        <strain evidence="5">CHK169-11906</strain>
    </source>
</reference>
<dbReference type="Proteomes" id="UP000824259">
    <property type="component" value="Unassembled WGS sequence"/>
</dbReference>
<evidence type="ECO:0000313" key="5">
    <source>
        <dbReference type="EMBL" id="HJA99244.1"/>
    </source>
</evidence>
<feature type="signal peptide" evidence="3">
    <location>
        <begin position="1"/>
        <end position="19"/>
    </location>
</feature>
<feature type="chain" id="PRO_5039391916" evidence="3">
    <location>
        <begin position="20"/>
        <end position="420"/>
    </location>
</feature>
<sequence length="420" mass="46246">MKKLFFTLALALCGAAASAQVVAVEEDLVVLEQQQPKKGWAGYETNRFFDNWEISIAGGAQGLTLNGTLGKEDFGSRRNHVNWQADFSLTKWFHPVMGARLQLQGGEYQSNTFTGAYMKNPYLFTHVDFMVNLSNWIGGERDDRVYYAVPFAGFGYHAMDFTDKFQEKWGTGTSHAFGFAAGLLNKFRVARGLDIELELKTWILPNSTMPAVIKSGNDRAAVAYSATIGLAYRFNKRGFKQASPFSVEDALAYQNAVAERDLALAELAEDNEDLSNDLAAAKAAAKKAEAEAQAAKKAAEMAKWGPNSVANEDIYLTTKGITFFNIGSTELSDKEKLRLDVIAAQIKDAPKEKIYVIGGHADPNTGSKARNTQLAEQRAKKVYDYLISKGVKAENLTYKGYSDSVSPFKNAAENRVTLIQ</sequence>
<gene>
    <name evidence="5" type="ORF">H9779_06590</name>
</gene>
<dbReference type="InterPro" id="IPR006665">
    <property type="entry name" value="OmpA-like"/>
</dbReference>
<dbReference type="InterPro" id="IPR050330">
    <property type="entry name" value="Bact_OuterMem_StrucFunc"/>
</dbReference>
<dbReference type="CDD" id="cd07185">
    <property type="entry name" value="OmpA_C-like"/>
    <property type="match status" value="1"/>
</dbReference>
<evidence type="ECO:0000259" key="4">
    <source>
        <dbReference type="PROSITE" id="PS51123"/>
    </source>
</evidence>
<keyword evidence="3" id="KW-0732">Signal</keyword>
<feature type="coiled-coil region" evidence="2">
    <location>
        <begin position="264"/>
        <end position="300"/>
    </location>
</feature>
<keyword evidence="2" id="KW-0175">Coiled coil</keyword>
<evidence type="ECO:0000256" key="2">
    <source>
        <dbReference type="SAM" id="Coils"/>
    </source>
</evidence>
<dbReference type="SUPFAM" id="SSF103088">
    <property type="entry name" value="OmpA-like"/>
    <property type="match status" value="1"/>
</dbReference>
<protein>
    <submittedName>
        <fullName evidence="5">OmpA family protein</fullName>
    </submittedName>
</protein>
<reference evidence="5" key="2">
    <citation type="submission" date="2021-04" db="EMBL/GenBank/DDBJ databases">
        <authorList>
            <person name="Gilroy R."/>
        </authorList>
    </citation>
    <scope>NUCLEOTIDE SEQUENCE</scope>
    <source>
        <strain evidence="5">CHK169-11906</strain>
    </source>
</reference>